<dbReference type="Proteomes" id="UP000800094">
    <property type="component" value="Unassembled WGS sequence"/>
</dbReference>
<evidence type="ECO:0000259" key="13">
    <source>
        <dbReference type="PROSITE" id="PS50868"/>
    </source>
</evidence>
<organism evidence="14 15">
    <name type="scientific">Trematosphaeria pertusa</name>
    <dbReference type="NCBI Taxonomy" id="390896"/>
    <lineage>
        <taxon>Eukaryota</taxon>
        <taxon>Fungi</taxon>
        <taxon>Dikarya</taxon>
        <taxon>Ascomycota</taxon>
        <taxon>Pezizomycotina</taxon>
        <taxon>Dothideomycetes</taxon>
        <taxon>Pleosporomycetidae</taxon>
        <taxon>Pleosporales</taxon>
        <taxon>Massarineae</taxon>
        <taxon>Trematosphaeriaceae</taxon>
        <taxon>Trematosphaeria</taxon>
    </lineage>
</organism>
<keyword evidence="6" id="KW-0949">S-adenosyl-L-methionine</keyword>
<dbReference type="SUPFAM" id="SSF54160">
    <property type="entry name" value="Chromo domain-like"/>
    <property type="match status" value="1"/>
</dbReference>
<reference evidence="14" key="1">
    <citation type="journal article" date="2020" name="Stud. Mycol.">
        <title>101 Dothideomycetes genomes: a test case for predicting lifestyles and emergence of pathogens.</title>
        <authorList>
            <person name="Haridas S."/>
            <person name="Albert R."/>
            <person name="Binder M."/>
            <person name="Bloem J."/>
            <person name="Labutti K."/>
            <person name="Salamov A."/>
            <person name="Andreopoulos B."/>
            <person name="Baker S."/>
            <person name="Barry K."/>
            <person name="Bills G."/>
            <person name="Bluhm B."/>
            <person name="Cannon C."/>
            <person name="Castanera R."/>
            <person name="Culley D."/>
            <person name="Daum C."/>
            <person name="Ezra D."/>
            <person name="Gonzalez J."/>
            <person name="Henrissat B."/>
            <person name="Kuo A."/>
            <person name="Liang C."/>
            <person name="Lipzen A."/>
            <person name="Lutzoni F."/>
            <person name="Magnuson J."/>
            <person name="Mondo S."/>
            <person name="Nolan M."/>
            <person name="Ohm R."/>
            <person name="Pangilinan J."/>
            <person name="Park H.-J."/>
            <person name="Ramirez L."/>
            <person name="Alfaro M."/>
            <person name="Sun H."/>
            <person name="Tritt A."/>
            <person name="Yoshinaga Y."/>
            <person name="Zwiers L.-H."/>
            <person name="Turgeon B."/>
            <person name="Goodwin S."/>
            <person name="Spatafora J."/>
            <person name="Crous P."/>
            <person name="Grigoriev I."/>
        </authorList>
    </citation>
    <scope>NUCLEOTIDE SEQUENCE</scope>
    <source>
        <strain evidence="14">CBS 122368</strain>
    </source>
</reference>
<dbReference type="GO" id="GO:0032259">
    <property type="term" value="P:methylation"/>
    <property type="evidence" value="ECO:0007669"/>
    <property type="project" value="UniProtKB-KW"/>
</dbReference>
<dbReference type="InterPro" id="IPR001214">
    <property type="entry name" value="SET_dom"/>
</dbReference>
<evidence type="ECO:0000256" key="4">
    <source>
        <dbReference type="ARBA" id="ARBA00022603"/>
    </source>
</evidence>
<dbReference type="GeneID" id="54589750"/>
<dbReference type="CDD" id="cd00024">
    <property type="entry name" value="CD_CSD"/>
    <property type="match status" value="1"/>
</dbReference>
<keyword evidence="3" id="KW-0158">Chromosome</keyword>
<dbReference type="InterPro" id="IPR000953">
    <property type="entry name" value="Chromo/chromo_shadow_dom"/>
</dbReference>
<dbReference type="SUPFAM" id="SSF82199">
    <property type="entry name" value="SET domain"/>
    <property type="match status" value="1"/>
</dbReference>
<dbReference type="GO" id="GO:0042054">
    <property type="term" value="F:histone methyltransferase activity"/>
    <property type="evidence" value="ECO:0007669"/>
    <property type="project" value="InterPro"/>
</dbReference>
<feature type="domain" description="SET" evidence="11">
    <location>
        <begin position="351"/>
        <end position="485"/>
    </location>
</feature>
<keyword evidence="8" id="KW-0862">Zinc</keyword>
<dbReference type="GO" id="GO:0005634">
    <property type="term" value="C:nucleus"/>
    <property type="evidence" value="ECO:0007669"/>
    <property type="project" value="InterPro"/>
</dbReference>
<evidence type="ECO:0000259" key="12">
    <source>
        <dbReference type="PROSITE" id="PS50867"/>
    </source>
</evidence>
<dbReference type="InterPro" id="IPR016197">
    <property type="entry name" value="Chromo-like_dom_sf"/>
</dbReference>
<name>A0A6A6IZK8_9PLEO</name>
<accession>A0A6A6IZK8</accession>
<feature type="compositionally biased region" description="Basic residues" evidence="9">
    <location>
        <begin position="77"/>
        <end position="92"/>
    </location>
</feature>
<dbReference type="AlphaFoldDB" id="A0A6A6IZK8"/>
<dbReference type="RefSeq" id="XP_033690810.1">
    <property type="nucleotide sequence ID" value="XM_033836420.1"/>
</dbReference>
<feature type="region of interest" description="Disordered" evidence="9">
    <location>
        <begin position="77"/>
        <end position="131"/>
    </location>
</feature>
<dbReference type="InterPro" id="IPR050973">
    <property type="entry name" value="H3K9_Histone-Lys_N-MTase"/>
</dbReference>
<keyword evidence="15" id="KW-1185">Reference proteome</keyword>
<evidence type="ECO:0000256" key="2">
    <source>
        <dbReference type="ARBA" id="ARBA00011353"/>
    </source>
</evidence>
<evidence type="ECO:0000256" key="8">
    <source>
        <dbReference type="ARBA" id="ARBA00022833"/>
    </source>
</evidence>
<dbReference type="PANTHER" id="PTHR46223">
    <property type="entry name" value="HISTONE-LYSINE N-METHYLTRANSFERASE SUV39H"/>
    <property type="match status" value="1"/>
</dbReference>
<dbReference type="PANTHER" id="PTHR46223:SF3">
    <property type="entry name" value="HISTONE-LYSINE N-METHYLTRANSFERASE SET-23"/>
    <property type="match status" value="1"/>
</dbReference>
<dbReference type="OrthoDB" id="308383at2759"/>
<evidence type="ECO:0000313" key="14">
    <source>
        <dbReference type="EMBL" id="KAF2255806.1"/>
    </source>
</evidence>
<keyword evidence="7" id="KW-0479">Metal-binding</keyword>
<dbReference type="SMART" id="SM00508">
    <property type="entry name" value="PostSET"/>
    <property type="match status" value="1"/>
</dbReference>
<proteinExistence type="predicted"/>
<evidence type="ECO:0000256" key="5">
    <source>
        <dbReference type="ARBA" id="ARBA00022679"/>
    </source>
</evidence>
<feature type="compositionally biased region" description="Low complexity" evidence="9">
    <location>
        <begin position="114"/>
        <end position="131"/>
    </location>
</feature>
<dbReference type="GO" id="GO:0008270">
    <property type="term" value="F:zinc ion binding"/>
    <property type="evidence" value="ECO:0007669"/>
    <property type="project" value="InterPro"/>
</dbReference>
<dbReference type="InterPro" id="IPR007728">
    <property type="entry name" value="Pre-SET_dom"/>
</dbReference>
<evidence type="ECO:0000256" key="9">
    <source>
        <dbReference type="SAM" id="MobiDB-lite"/>
    </source>
</evidence>
<dbReference type="Pfam" id="PF00856">
    <property type="entry name" value="SET"/>
    <property type="match status" value="1"/>
</dbReference>
<feature type="domain" description="Chromo" evidence="10">
    <location>
        <begin position="20"/>
        <end position="82"/>
    </location>
</feature>
<dbReference type="PROSITE" id="PS50013">
    <property type="entry name" value="CHROMO_2"/>
    <property type="match status" value="1"/>
</dbReference>
<evidence type="ECO:0000313" key="15">
    <source>
        <dbReference type="Proteomes" id="UP000800094"/>
    </source>
</evidence>
<keyword evidence="5" id="KW-0808">Transferase</keyword>
<dbReference type="Gene3D" id="2.170.270.10">
    <property type="entry name" value="SET domain"/>
    <property type="match status" value="1"/>
</dbReference>
<evidence type="ECO:0000256" key="7">
    <source>
        <dbReference type="ARBA" id="ARBA00022723"/>
    </source>
</evidence>
<evidence type="ECO:0000259" key="10">
    <source>
        <dbReference type="PROSITE" id="PS50013"/>
    </source>
</evidence>
<keyword evidence="4" id="KW-0489">Methyltransferase</keyword>
<dbReference type="PROSITE" id="PS50867">
    <property type="entry name" value="PRE_SET"/>
    <property type="match status" value="1"/>
</dbReference>
<feature type="domain" description="Pre-SET" evidence="12">
    <location>
        <begin position="242"/>
        <end position="348"/>
    </location>
</feature>
<feature type="domain" description="Post-SET" evidence="13">
    <location>
        <begin position="499"/>
        <end position="515"/>
    </location>
</feature>
<sequence length="516" mass="58342">MPAMVVIPTNGRVTRRVAVRKVHSILSNRLKNGEEQFLVRWDTTNSTNKPPLSWHGLNELARCLELVQEYLEVRQKSRKTLPSHVQASKKRKSPDSETEFERQPSPLDRRLEQTSRTPSSRSTSVSSAATSSSAPVDVYNGVLAEDEHGFRYCRSASGPDVVEIDIRNVPTLEMLRTAQRSKVENANVLIRAEYIRRLEKIPGRRVSLNNIYDASTPSLRFRYIPDYVLREGVFRADPATQEGCQECSPHMGRDIGCEYTKKCSCLEYAAVDVSRMDAQMAKEYETAKATGGNLMGFPKKFPYYAEGTKIQRAGCLVPFYLHSRRPIYECNDNCNCGPRCRNKNVQFGRTVELEIFKTGSGAGRGWGLRCPQPLHEGQFVDTYRGEIITDAEATRREDAAHSKTKASYLYSLDKFAESEGLAPEELYVVDGEFMGGPTKFMNHSCEPNCRQYTVSYNKHDCRVYDIAFFACREIPAGEELTFDYLDKEDGEEIDDPGEGAIPCLCGAAKCRKWLWT</sequence>
<dbReference type="Gene3D" id="2.40.50.40">
    <property type="match status" value="1"/>
</dbReference>
<evidence type="ECO:0000259" key="11">
    <source>
        <dbReference type="PROSITE" id="PS50280"/>
    </source>
</evidence>
<dbReference type="InterPro" id="IPR003616">
    <property type="entry name" value="Post-SET_dom"/>
</dbReference>
<gene>
    <name evidence="14" type="ORF">BU26DRAFT_8665</name>
</gene>
<dbReference type="SMART" id="SM00317">
    <property type="entry name" value="SET"/>
    <property type="match status" value="1"/>
</dbReference>
<dbReference type="InterPro" id="IPR046341">
    <property type="entry name" value="SET_dom_sf"/>
</dbReference>
<feature type="compositionally biased region" description="Basic and acidic residues" evidence="9">
    <location>
        <begin position="93"/>
        <end position="113"/>
    </location>
</feature>
<evidence type="ECO:0000256" key="1">
    <source>
        <dbReference type="ARBA" id="ARBA00004286"/>
    </source>
</evidence>
<dbReference type="PROSITE" id="PS50868">
    <property type="entry name" value="POST_SET"/>
    <property type="match status" value="1"/>
</dbReference>
<evidence type="ECO:0000256" key="6">
    <source>
        <dbReference type="ARBA" id="ARBA00022691"/>
    </source>
</evidence>
<dbReference type="Pfam" id="PF05033">
    <property type="entry name" value="Pre-SET"/>
    <property type="match status" value="1"/>
</dbReference>
<dbReference type="PROSITE" id="PS50280">
    <property type="entry name" value="SET"/>
    <property type="match status" value="1"/>
</dbReference>
<comment type="subunit">
    <text evidence="2">Component of the NuA4 histone acetyltransferase complex.</text>
</comment>
<comment type="subcellular location">
    <subcellularLocation>
        <location evidence="1">Chromosome</location>
    </subcellularLocation>
</comment>
<protein>
    <submittedName>
        <fullName evidence="14">SET domain-containing protein</fullName>
    </submittedName>
</protein>
<evidence type="ECO:0000256" key="3">
    <source>
        <dbReference type="ARBA" id="ARBA00022454"/>
    </source>
</evidence>
<dbReference type="GO" id="GO:0005694">
    <property type="term" value="C:chromosome"/>
    <property type="evidence" value="ECO:0007669"/>
    <property type="project" value="UniProtKB-SubCell"/>
</dbReference>
<dbReference type="EMBL" id="ML987189">
    <property type="protein sequence ID" value="KAF2255806.1"/>
    <property type="molecule type" value="Genomic_DNA"/>
</dbReference>